<protein>
    <recommendedName>
        <fullName evidence="4">ATP synthase subunit H, mitochondrial</fullName>
    </recommendedName>
</protein>
<accession>A0A642V412</accession>
<dbReference type="InterPro" id="IPR019711">
    <property type="entry name" value="ATP_synth_F0_suH"/>
</dbReference>
<dbReference type="PANTHER" id="PTHR28207:SF1">
    <property type="entry name" value="ATP SYNTHASE SUBUNIT H, MITOCHONDRIAL"/>
    <property type="match status" value="1"/>
</dbReference>
<organism evidence="2 3">
    <name type="scientific">Trichomonascus ciferrii</name>
    <dbReference type="NCBI Taxonomy" id="44093"/>
    <lineage>
        <taxon>Eukaryota</taxon>
        <taxon>Fungi</taxon>
        <taxon>Dikarya</taxon>
        <taxon>Ascomycota</taxon>
        <taxon>Saccharomycotina</taxon>
        <taxon>Dipodascomycetes</taxon>
        <taxon>Dipodascales</taxon>
        <taxon>Trichomonascaceae</taxon>
        <taxon>Trichomonascus</taxon>
        <taxon>Trichomonascus ciferrii complex</taxon>
    </lineage>
</organism>
<sequence>MLRTVTVHLIQDLYLKEVKGFKPTPKSAADAEANTKSWVPPKAPAAPSIEGSEADALSQYESQQVEVEADAPKTEGAEAPSASMDEWFVVEDTFAENNDAHH</sequence>
<dbReference type="AlphaFoldDB" id="A0A642V412"/>
<dbReference type="VEuPathDB" id="FungiDB:TRICI_003443"/>
<dbReference type="GO" id="GO:0046933">
    <property type="term" value="F:proton-transporting ATP synthase activity, rotational mechanism"/>
    <property type="evidence" value="ECO:0007669"/>
    <property type="project" value="TreeGrafter"/>
</dbReference>
<reference evidence="2" key="1">
    <citation type="journal article" date="2019" name="G3 (Bethesda)">
        <title>Genome Assemblies of Two Rare Opportunistic Yeast Pathogens: Diutina rugosa (syn. Candida rugosa) and Trichomonascus ciferrii (syn. Candida ciferrii).</title>
        <authorList>
            <person name="Mixao V."/>
            <person name="Saus E."/>
            <person name="Hansen A.P."/>
            <person name="Lass-Florl C."/>
            <person name="Gabaldon T."/>
        </authorList>
    </citation>
    <scope>NUCLEOTIDE SEQUENCE</scope>
    <source>
        <strain evidence="2">CBS 4856</strain>
    </source>
</reference>
<keyword evidence="3" id="KW-1185">Reference proteome</keyword>
<comment type="caution">
    <text evidence="2">The sequence shown here is derived from an EMBL/GenBank/DDBJ whole genome shotgun (WGS) entry which is preliminary data.</text>
</comment>
<dbReference type="EMBL" id="SWFS01000252">
    <property type="protein sequence ID" value="KAA8912605.1"/>
    <property type="molecule type" value="Genomic_DNA"/>
</dbReference>
<dbReference type="Proteomes" id="UP000761534">
    <property type="component" value="Unassembled WGS sequence"/>
</dbReference>
<evidence type="ECO:0000313" key="2">
    <source>
        <dbReference type="EMBL" id="KAA8912605.1"/>
    </source>
</evidence>
<evidence type="ECO:0000256" key="1">
    <source>
        <dbReference type="SAM" id="MobiDB-lite"/>
    </source>
</evidence>
<gene>
    <name evidence="2" type="ORF">TRICI_003443</name>
</gene>
<dbReference type="OrthoDB" id="274752at2759"/>
<evidence type="ECO:0008006" key="4">
    <source>
        <dbReference type="Google" id="ProtNLM"/>
    </source>
</evidence>
<proteinExistence type="predicted"/>
<evidence type="ECO:0000313" key="3">
    <source>
        <dbReference type="Proteomes" id="UP000761534"/>
    </source>
</evidence>
<dbReference type="PANTHER" id="PTHR28207">
    <property type="entry name" value="ATP SYNTHASE SUBUNIT H, MITOCHONDRIAL"/>
    <property type="match status" value="1"/>
</dbReference>
<name>A0A642V412_9ASCO</name>
<feature type="region of interest" description="Disordered" evidence="1">
    <location>
        <begin position="21"/>
        <end position="85"/>
    </location>
</feature>
<dbReference type="Pfam" id="PF10775">
    <property type="entry name" value="ATP_sub_h"/>
    <property type="match status" value="1"/>
</dbReference>